<keyword evidence="2" id="KW-1185">Reference proteome</keyword>
<dbReference type="Proteomes" id="UP000652761">
    <property type="component" value="Unassembled WGS sequence"/>
</dbReference>
<organism evidence="1 2">
    <name type="scientific">Colocasia esculenta</name>
    <name type="common">Wild taro</name>
    <name type="synonym">Arum esculentum</name>
    <dbReference type="NCBI Taxonomy" id="4460"/>
    <lineage>
        <taxon>Eukaryota</taxon>
        <taxon>Viridiplantae</taxon>
        <taxon>Streptophyta</taxon>
        <taxon>Embryophyta</taxon>
        <taxon>Tracheophyta</taxon>
        <taxon>Spermatophyta</taxon>
        <taxon>Magnoliopsida</taxon>
        <taxon>Liliopsida</taxon>
        <taxon>Araceae</taxon>
        <taxon>Aroideae</taxon>
        <taxon>Colocasieae</taxon>
        <taxon>Colocasia</taxon>
    </lineage>
</organism>
<evidence type="ECO:0000313" key="1">
    <source>
        <dbReference type="EMBL" id="MQM23638.1"/>
    </source>
</evidence>
<accession>A0A843XU64</accession>
<dbReference type="AlphaFoldDB" id="A0A843XU64"/>
<comment type="caution">
    <text evidence="1">The sequence shown here is derived from an EMBL/GenBank/DDBJ whole genome shotgun (WGS) entry which is preliminary data.</text>
</comment>
<gene>
    <name evidence="1" type="ORF">Taro_056705</name>
</gene>
<sequence>MNFEVDIFFLDDSNVTSRAFRIYADRVCCGCGGRYEASVSRLYGMLGVNVWFDQVKSRVGPEMKQDLLLSCWNWRPGVAVNLLASSLVDVYCMNLAAVDVDAEGGGCCWRHGGGRQPENGAGYRLTRGQFSQLSLIPSCPSLLPPSF</sequence>
<reference evidence="1" key="1">
    <citation type="submission" date="2017-07" db="EMBL/GenBank/DDBJ databases">
        <title>Taro Niue Genome Assembly and Annotation.</title>
        <authorList>
            <person name="Atibalentja N."/>
            <person name="Keating K."/>
            <person name="Fields C.J."/>
        </authorList>
    </citation>
    <scope>NUCLEOTIDE SEQUENCE</scope>
    <source>
        <strain evidence="1">Niue_2</strain>
        <tissue evidence="1">Leaf</tissue>
    </source>
</reference>
<name>A0A843XU64_COLES</name>
<evidence type="ECO:0000313" key="2">
    <source>
        <dbReference type="Proteomes" id="UP000652761"/>
    </source>
</evidence>
<protein>
    <submittedName>
        <fullName evidence="1">Uncharacterized protein</fullName>
    </submittedName>
</protein>
<dbReference type="EMBL" id="NMUH01017185">
    <property type="protein sequence ID" value="MQM23638.1"/>
    <property type="molecule type" value="Genomic_DNA"/>
</dbReference>
<proteinExistence type="predicted"/>